<dbReference type="InterPro" id="IPR013783">
    <property type="entry name" value="Ig-like_fold"/>
</dbReference>
<sequence>MPSSAATVVAALLTSLGLGLLAAAPAEAAPAAGPTRPGPLTVATVTQQGAVVDFGRSRGAGRLTYRIKAGGKTVATTRRTSRVAVPLACGRTYRVTAVAVDRRGRRSAASPGARLRTPACLDRTAPTAPATLSATSRTGSEVRLTWPAAGDRVGVTGYLVYRDGVVLGGSATRSYVARNLRPSTTYTFAVRARDRAGNLSRPVTLRTTSGRPEQATGDVRAYVLTSDGESFTDAQRHYRQLDRVFPTFFEVSRAGDVTGTGRPALTTWFQDRGVKVLPRFHSEDPGAIEALVADPAARAHGAATIAAIVRDGGYDGASLDLEMNMPATGVGDLTKMQRWQRLRDGYSAFVEEITALVHADGGLVSVAVSPNWCTRTDPQTRAVLYCTDSASASTVRPRAYLFDYARLGAVVDELWVMSWGLHWSTSESGPVADARWLAAVTDYFHDLLEDRPDVTAELTLGTNLYAMDWSETVVRTDRIAWPGTPFPTAPACPVPSRTARARTSYEGTPGAGTLVVEWVCLSRAATTREYDGVLAVLGQFTSHVFDTDSAENVMTAADPSVPGAQRVLWYVDDRTIQRRAALAADRGWNLGFWRLGREDQTIWNLAELQGSKP</sequence>
<dbReference type="PROSITE" id="PS51910">
    <property type="entry name" value="GH18_2"/>
    <property type="match status" value="1"/>
</dbReference>
<dbReference type="InterPro" id="IPR036116">
    <property type="entry name" value="FN3_sf"/>
</dbReference>
<dbReference type="EMBL" id="FMZM01000004">
    <property type="protein sequence ID" value="SDC85451.1"/>
    <property type="molecule type" value="Genomic_DNA"/>
</dbReference>
<dbReference type="STRING" id="1045774.SAMN05421872_104204"/>
<evidence type="ECO:0000313" key="6">
    <source>
        <dbReference type="Proteomes" id="UP000199034"/>
    </source>
</evidence>
<feature type="domain" description="Fibronectin type-III" evidence="3">
    <location>
        <begin position="128"/>
        <end position="213"/>
    </location>
</feature>
<dbReference type="InterPro" id="IPR003961">
    <property type="entry name" value="FN3_dom"/>
</dbReference>
<dbReference type="CDD" id="cd00063">
    <property type="entry name" value="FN3"/>
    <property type="match status" value="1"/>
</dbReference>
<reference evidence="5 6" key="1">
    <citation type="submission" date="2016-10" db="EMBL/GenBank/DDBJ databases">
        <authorList>
            <person name="de Groot N.N."/>
        </authorList>
    </citation>
    <scope>NUCLEOTIDE SEQUENCE [LARGE SCALE GENOMIC DNA]</scope>
    <source>
        <strain evidence="5 6">CGMCC 4.6858</strain>
    </source>
</reference>
<dbReference type="GO" id="GO:0000272">
    <property type="term" value="P:polysaccharide catabolic process"/>
    <property type="evidence" value="ECO:0007669"/>
    <property type="project" value="UniProtKB-KW"/>
</dbReference>
<proteinExistence type="predicted"/>
<evidence type="ECO:0000256" key="1">
    <source>
        <dbReference type="ARBA" id="ARBA00023295"/>
    </source>
</evidence>
<evidence type="ECO:0000313" key="5">
    <source>
        <dbReference type="EMBL" id="SDC85451.1"/>
    </source>
</evidence>
<dbReference type="SUPFAM" id="SSF51445">
    <property type="entry name" value="(Trans)glycosidases"/>
    <property type="match status" value="1"/>
</dbReference>
<organism evidence="5 6">
    <name type="scientific">Nocardioides lianchengensis</name>
    <dbReference type="NCBI Taxonomy" id="1045774"/>
    <lineage>
        <taxon>Bacteria</taxon>
        <taxon>Bacillati</taxon>
        <taxon>Actinomycetota</taxon>
        <taxon>Actinomycetes</taxon>
        <taxon>Propionibacteriales</taxon>
        <taxon>Nocardioidaceae</taxon>
        <taxon>Nocardioides</taxon>
    </lineage>
</organism>
<dbReference type="PROSITE" id="PS50853">
    <property type="entry name" value="FN3"/>
    <property type="match status" value="1"/>
</dbReference>
<evidence type="ECO:0000259" key="4">
    <source>
        <dbReference type="PROSITE" id="PS51910"/>
    </source>
</evidence>
<dbReference type="SMART" id="SM00060">
    <property type="entry name" value="FN3"/>
    <property type="match status" value="2"/>
</dbReference>
<dbReference type="Pfam" id="PF00041">
    <property type="entry name" value="fn3"/>
    <property type="match status" value="1"/>
</dbReference>
<feature type="domain" description="GH18" evidence="4">
    <location>
        <begin position="217"/>
        <end position="613"/>
    </location>
</feature>
<name>A0A1G6PZR2_9ACTN</name>
<keyword evidence="1" id="KW-0326">Glycosidase</keyword>
<protein>
    <submittedName>
        <fullName evidence="5">Spore germination protein YaaH</fullName>
    </submittedName>
</protein>
<dbReference type="Gene3D" id="2.60.40.10">
    <property type="entry name" value="Immunoglobulins"/>
    <property type="match status" value="2"/>
</dbReference>
<keyword evidence="2" id="KW-0119">Carbohydrate metabolism</keyword>
<evidence type="ECO:0000259" key="3">
    <source>
        <dbReference type="PROSITE" id="PS50853"/>
    </source>
</evidence>
<keyword evidence="1" id="KW-0378">Hydrolase</keyword>
<keyword evidence="6" id="KW-1185">Reference proteome</keyword>
<dbReference type="Proteomes" id="UP000199034">
    <property type="component" value="Unassembled WGS sequence"/>
</dbReference>
<dbReference type="SUPFAM" id="SSF49265">
    <property type="entry name" value="Fibronectin type III"/>
    <property type="match status" value="1"/>
</dbReference>
<keyword evidence="2" id="KW-0624">Polysaccharide degradation</keyword>
<dbReference type="InterPro" id="IPR017853">
    <property type="entry name" value="GH"/>
</dbReference>
<dbReference type="InterPro" id="IPR001223">
    <property type="entry name" value="Glyco_hydro18_cat"/>
</dbReference>
<dbReference type="PANTHER" id="PTHR46066:SF2">
    <property type="entry name" value="CHITINASE DOMAIN-CONTAINING PROTEIN 1"/>
    <property type="match status" value="1"/>
</dbReference>
<evidence type="ECO:0000256" key="2">
    <source>
        <dbReference type="ARBA" id="ARBA00023326"/>
    </source>
</evidence>
<gene>
    <name evidence="5" type="ORF">SAMN05421872_104204</name>
</gene>
<accession>A0A1G6PZR2</accession>
<dbReference type="OrthoDB" id="9802683at2"/>
<dbReference type="PANTHER" id="PTHR46066">
    <property type="entry name" value="CHITINASE DOMAIN-CONTAINING PROTEIN 1 FAMILY MEMBER"/>
    <property type="match status" value="1"/>
</dbReference>
<dbReference type="RefSeq" id="WP_139175457.1">
    <property type="nucleotide sequence ID" value="NZ_FMZM01000004.1"/>
</dbReference>
<dbReference type="AlphaFoldDB" id="A0A1G6PZR2"/>
<dbReference type="Gene3D" id="3.20.20.80">
    <property type="entry name" value="Glycosidases"/>
    <property type="match status" value="1"/>
</dbReference>
<dbReference type="GO" id="GO:0016798">
    <property type="term" value="F:hydrolase activity, acting on glycosyl bonds"/>
    <property type="evidence" value="ECO:0007669"/>
    <property type="project" value="UniProtKB-KW"/>
</dbReference>